<dbReference type="InterPro" id="IPR026492">
    <property type="entry name" value="Cyanoexo_CrtB"/>
</dbReference>
<evidence type="ECO:0000256" key="6">
    <source>
        <dbReference type="ARBA" id="ARBA00022989"/>
    </source>
</evidence>
<dbReference type="NCBIfam" id="TIGR04178">
    <property type="entry name" value="exo_archaeo"/>
    <property type="match status" value="1"/>
</dbReference>
<sequence length="341" mass="37883">MLTSKRNLYLPLEGLIIGLVGVLYVPLLWHWVDGWLNKSISIQHEYFSHGLLGIPFAMYLVWESRSHWETLPDKLHWLAIPLLALAAALYSSRLPDLMNLSLPLLLLGLLLAIKGLAGFRLHWFPWLLVLLSTPTQLPYLIEPYILPLQAFIAAVAGFILLQFDINVQVDGIYLSVNDQLVEVAPHCAGLKMLFTSLFMGLILTYWTGLYRSRLRTGLFFIGIIGVSVIGNIIRNTTLTFFHGAQMSAAFDWLHESWGGDLYSAAMLGMLIVLIQLLERYAPTTLKVGALKVGAATGSVTSADISAIDSGAAADSNHSDRPISDPLSNSPKRTDRPRHDYF</sequence>
<feature type="transmembrane region" description="Helical" evidence="9">
    <location>
        <begin position="143"/>
        <end position="163"/>
    </location>
</feature>
<feature type="transmembrane region" description="Helical" evidence="9">
    <location>
        <begin position="74"/>
        <end position="92"/>
    </location>
</feature>
<feature type="transmembrane region" description="Helical" evidence="9">
    <location>
        <begin position="104"/>
        <end position="131"/>
    </location>
</feature>
<feature type="transmembrane region" description="Helical" evidence="9">
    <location>
        <begin position="183"/>
        <end position="206"/>
    </location>
</feature>
<keyword evidence="5" id="KW-0378">Hydrolase</keyword>
<dbReference type="GO" id="GO:0006508">
    <property type="term" value="P:proteolysis"/>
    <property type="evidence" value="ECO:0007669"/>
    <property type="project" value="UniProtKB-KW"/>
</dbReference>
<feature type="transmembrane region" description="Helical" evidence="9">
    <location>
        <begin position="261"/>
        <end position="277"/>
    </location>
</feature>
<dbReference type="InterPro" id="IPR019127">
    <property type="entry name" value="Exosortase"/>
</dbReference>
<feature type="transmembrane region" description="Helical" evidence="9">
    <location>
        <begin position="44"/>
        <end position="62"/>
    </location>
</feature>
<dbReference type="Proteomes" id="UP000249794">
    <property type="component" value="Unassembled WGS sequence"/>
</dbReference>
<dbReference type="Pfam" id="PF09721">
    <property type="entry name" value="Exosortase_EpsH"/>
    <property type="match status" value="1"/>
</dbReference>
<feature type="transmembrane region" description="Helical" evidence="9">
    <location>
        <begin position="12"/>
        <end position="32"/>
    </location>
</feature>
<reference evidence="10 11" key="2">
    <citation type="submission" date="2018-06" db="EMBL/GenBank/DDBJ databases">
        <title>Metagenomic assembly of (sub)arctic Cyanobacteria and their associated microbiome from non-axenic cultures.</title>
        <authorList>
            <person name="Baurain D."/>
        </authorList>
    </citation>
    <scope>NUCLEOTIDE SEQUENCE [LARGE SCALE GENOMIC DNA]</scope>
    <source>
        <strain evidence="10">ULC027bin1</strain>
    </source>
</reference>
<dbReference type="EMBL" id="QBMP01000172">
    <property type="protein sequence ID" value="PZO51209.1"/>
    <property type="molecule type" value="Genomic_DNA"/>
</dbReference>
<organism evidence="10 11">
    <name type="scientific">Phormidesmis priestleyi</name>
    <dbReference type="NCBI Taxonomy" id="268141"/>
    <lineage>
        <taxon>Bacteria</taxon>
        <taxon>Bacillati</taxon>
        <taxon>Cyanobacteriota</taxon>
        <taxon>Cyanophyceae</taxon>
        <taxon>Leptolyngbyales</taxon>
        <taxon>Leptolyngbyaceae</taxon>
        <taxon>Phormidesmis</taxon>
    </lineage>
</organism>
<comment type="subcellular location">
    <subcellularLocation>
        <location evidence="1">Cell membrane</location>
        <topology evidence="1">Multi-pass membrane protein</topology>
    </subcellularLocation>
</comment>
<dbReference type="NCBIfam" id="TIGR02602">
    <property type="entry name" value="8TM_EpsH"/>
    <property type="match status" value="1"/>
</dbReference>
<protein>
    <submittedName>
        <fullName evidence="10">Cyanoexosortase B</fullName>
    </submittedName>
</protein>
<gene>
    <name evidence="10" type="primary">crtB</name>
    <name evidence="10" type="ORF">DCF15_15010</name>
</gene>
<evidence type="ECO:0000256" key="2">
    <source>
        <dbReference type="ARBA" id="ARBA00022475"/>
    </source>
</evidence>
<reference evidence="11" key="1">
    <citation type="submission" date="2018-04" db="EMBL/GenBank/DDBJ databases">
        <authorList>
            <person name="Cornet L."/>
        </authorList>
    </citation>
    <scope>NUCLEOTIDE SEQUENCE [LARGE SCALE GENOMIC DNA]</scope>
</reference>
<evidence type="ECO:0000256" key="9">
    <source>
        <dbReference type="SAM" id="Phobius"/>
    </source>
</evidence>
<evidence type="ECO:0000256" key="7">
    <source>
        <dbReference type="ARBA" id="ARBA00023136"/>
    </source>
</evidence>
<proteinExistence type="predicted"/>
<evidence type="ECO:0000256" key="1">
    <source>
        <dbReference type="ARBA" id="ARBA00004651"/>
    </source>
</evidence>
<evidence type="ECO:0000313" key="11">
    <source>
        <dbReference type="Proteomes" id="UP000249794"/>
    </source>
</evidence>
<keyword evidence="7 9" id="KW-0472">Membrane</keyword>
<evidence type="ECO:0000256" key="8">
    <source>
        <dbReference type="SAM" id="MobiDB-lite"/>
    </source>
</evidence>
<keyword evidence="6 9" id="KW-1133">Transmembrane helix</keyword>
<evidence type="ECO:0000256" key="3">
    <source>
        <dbReference type="ARBA" id="ARBA00022670"/>
    </source>
</evidence>
<dbReference type="GO" id="GO:0008233">
    <property type="term" value="F:peptidase activity"/>
    <property type="evidence" value="ECO:0007669"/>
    <property type="project" value="UniProtKB-KW"/>
</dbReference>
<accession>A0A2W4X9S3</accession>
<keyword evidence="3" id="KW-0645">Protease</keyword>
<comment type="caution">
    <text evidence="10">The sequence shown here is derived from an EMBL/GenBank/DDBJ whole genome shotgun (WGS) entry which is preliminary data.</text>
</comment>
<dbReference type="InterPro" id="IPR013426">
    <property type="entry name" value="EpsH-like"/>
</dbReference>
<evidence type="ECO:0000256" key="4">
    <source>
        <dbReference type="ARBA" id="ARBA00022692"/>
    </source>
</evidence>
<evidence type="ECO:0000256" key="5">
    <source>
        <dbReference type="ARBA" id="ARBA00022801"/>
    </source>
</evidence>
<name>A0A2W4X9S3_9CYAN</name>
<dbReference type="AlphaFoldDB" id="A0A2W4X9S3"/>
<keyword evidence="4 9" id="KW-0812">Transmembrane</keyword>
<evidence type="ECO:0000313" key="10">
    <source>
        <dbReference type="EMBL" id="PZO51209.1"/>
    </source>
</evidence>
<dbReference type="NCBIfam" id="TIGR04156">
    <property type="entry name" value="cyanoexo_CrtB"/>
    <property type="match status" value="1"/>
</dbReference>
<feature type="region of interest" description="Disordered" evidence="8">
    <location>
        <begin position="311"/>
        <end position="341"/>
    </location>
</feature>
<feature type="compositionally biased region" description="Basic and acidic residues" evidence="8">
    <location>
        <begin position="331"/>
        <end position="341"/>
    </location>
</feature>
<keyword evidence="2" id="KW-1003">Cell membrane</keyword>
<dbReference type="InterPro" id="IPR026392">
    <property type="entry name" value="Exo/Archaeosortase_dom"/>
</dbReference>
<dbReference type="GO" id="GO:0005886">
    <property type="term" value="C:plasma membrane"/>
    <property type="evidence" value="ECO:0007669"/>
    <property type="project" value="UniProtKB-SubCell"/>
</dbReference>
<feature type="transmembrane region" description="Helical" evidence="9">
    <location>
        <begin position="218"/>
        <end position="241"/>
    </location>
</feature>